<name>A0A8J2L466_9HEXA</name>
<sequence>MGSANISGNALNPALRAQFFGAAILITYVEIMLQKFLLYTPLVLLCLLLSANVSQAKITLQMGANRTFWKGCILQKVPLFSSETNLNIPCNKCAMSRNSSLVVRRKGWPQRMYNCTDFCDRVTICTHAKYFNGKDKHPYPLCYHCQNKKTEDIKFNHILLDEICLDDCRNCSVITDLPRAYECAHLCRGLPTFCYPKLKVFTHRLCYQASRWYGCDVEPVDTNISLSAKCKVCASLAKNNLDAQECAAECGGFPTFSEIGNNGSEKYYACQKKAKGNRLLLFP</sequence>
<evidence type="ECO:0000313" key="1">
    <source>
        <dbReference type="EMBL" id="CAG7825906.1"/>
    </source>
</evidence>
<evidence type="ECO:0000313" key="2">
    <source>
        <dbReference type="Proteomes" id="UP000708208"/>
    </source>
</evidence>
<gene>
    <name evidence="1" type="ORF">AFUS01_LOCUS35986</name>
</gene>
<comment type="caution">
    <text evidence="1">The sequence shown here is derived from an EMBL/GenBank/DDBJ whole genome shotgun (WGS) entry which is preliminary data.</text>
</comment>
<accession>A0A8J2L466</accession>
<protein>
    <submittedName>
        <fullName evidence="1">Uncharacterized protein</fullName>
    </submittedName>
</protein>
<reference evidence="1" key="1">
    <citation type="submission" date="2021-06" db="EMBL/GenBank/DDBJ databases">
        <authorList>
            <person name="Hodson N. C."/>
            <person name="Mongue J. A."/>
            <person name="Jaron S. K."/>
        </authorList>
    </citation>
    <scope>NUCLEOTIDE SEQUENCE</scope>
</reference>
<proteinExistence type="predicted"/>
<organism evidence="1 2">
    <name type="scientific">Allacma fusca</name>
    <dbReference type="NCBI Taxonomy" id="39272"/>
    <lineage>
        <taxon>Eukaryota</taxon>
        <taxon>Metazoa</taxon>
        <taxon>Ecdysozoa</taxon>
        <taxon>Arthropoda</taxon>
        <taxon>Hexapoda</taxon>
        <taxon>Collembola</taxon>
        <taxon>Symphypleona</taxon>
        <taxon>Sminthuridae</taxon>
        <taxon>Allacma</taxon>
    </lineage>
</organism>
<dbReference type="AlphaFoldDB" id="A0A8J2L466"/>
<dbReference type="Proteomes" id="UP000708208">
    <property type="component" value="Unassembled WGS sequence"/>
</dbReference>
<keyword evidence="2" id="KW-1185">Reference proteome</keyword>
<dbReference type="EMBL" id="CAJVCH010537847">
    <property type="protein sequence ID" value="CAG7825906.1"/>
    <property type="molecule type" value="Genomic_DNA"/>
</dbReference>